<keyword evidence="6" id="KW-1185">Reference proteome</keyword>
<reference evidence="3 6" key="2">
    <citation type="submission" date="2021-01" db="EMBL/GenBank/DDBJ databases">
        <title>Whole genome shotgun sequence of Cellulomonas oligotrophica NBRC 109435.</title>
        <authorList>
            <person name="Komaki H."/>
            <person name="Tamura T."/>
        </authorList>
    </citation>
    <scope>NUCLEOTIDE SEQUENCE [LARGE SCALE GENOMIC DNA]</scope>
    <source>
        <strain evidence="3 6">NBRC 109435</strain>
    </source>
</reference>
<dbReference type="InterPro" id="IPR024455">
    <property type="entry name" value="Phage_capsid"/>
</dbReference>
<comment type="subcellular location">
    <subcellularLocation>
        <location evidence="1">Virion</location>
    </subcellularLocation>
</comment>
<evidence type="ECO:0000313" key="6">
    <source>
        <dbReference type="Proteomes" id="UP000618382"/>
    </source>
</evidence>
<dbReference type="SUPFAM" id="SSF56563">
    <property type="entry name" value="Major capsid protein gp5"/>
    <property type="match status" value="1"/>
</dbReference>
<comment type="caution">
    <text evidence="4">The sequence shown here is derived from an EMBL/GenBank/DDBJ whole genome shotgun (WGS) entry which is preliminary data.</text>
</comment>
<proteinExistence type="predicted"/>
<evidence type="ECO:0000313" key="3">
    <source>
        <dbReference type="EMBL" id="GIG33015.1"/>
    </source>
</evidence>
<name>A0A7Y9FKL8_9CELL</name>
<dbReference type="Proteomes" id="UP000618382">
    <property type="component" value="Unassembled WGS sequence"/>
</dbReference>
<evidence type="ECO:0000313" key="4">
    <source>
        <dbReference type="EMBL" id="NYD87781.1"/>
    </source>
</evidence>
<dbReference type="NCBIfam" id="TIGR01554">
    <property type="entry name" value="major_cap_HK97"/>
    <property type="match status" value="1"/>
</dbReference>
<accession>A0A7Y9FKL8</accession>
<dbReference type="RefSeq" id="WP_140460103.1">
    <property type="nucleotide sequence ID" value="NZ_BAABFI010000010.1"/>
</dbReference>
<organism evidence="4 5">
    <name type="scientific">Cellulomonas oligotrophica</name>
    <dbReference type="NCBI Taxonomy" id="931536"/>
    <lineage>
        <taxon>Bacteria</taxon>
        <taxon>Bacillati</taxon>
        <taxon>Actinomycetota</taxon>
        <taxon>Actinomycetes</taxon>
        <taxon>Micrococcales</taxon>
        <taxon>Cellulomonadaceae</taxon>
        <taxon>Cellulomonas</taxon>
    </lineage>
</organism>
<keyword evidence="2" id="KW-0175">Coiled coil</keyword>
<protein>
    <submittedName>
        <fullName evidence="4">HK97 family phage major capsid protein</fullName>
    </submittedName>
</protein>
<evidence type="ECO:0000256" key="2">
    <source>
        <dbReference type="SAM" id="Coils"/>
    </source>
</evidence>
<dbReference type="EMBL" id="BONN01000005">
    <property type="protein sequence ID" value="GIG33015.1"/>
    <property type="molecule type" value="Genomic_DNA"/>
</dbReference>
<dbReference type="EMBL" id="JACCBK010000001">
    <property type="protein sequence ID" value="NYD87781.1"/>
    <property type="molecule type" value="Genomic_DNA"/>
</dbReference>
<dbReference type="Proteomes" id="UP000577956">
    <property type="component" value="Unassembled WGS sequence"/>
</dbReference>
<feature type="coiled-coil region" evidence="2">
    <location>
        <begin position="11"/>
        <end position="83"/>
    </location>
</feature>
<sequence>MTLNELIARRKRDLNSKIREYNDLVEELDAARAGESPDAAVVDALRERKAALGEATRSMQEDVEKLERELDADEKVAARQAEVTDVPEAREVAARAPVTVTSEKRTYNAHEDPKGLQFALDVARQFQFNDPASSERLARHMKEERVERGDKLVSRAVGTSAFSGLTVPQYLVDEFAPAAKASRPFADACRPHALPAKGMTLSIGKVTTSTSVDNQASENANVSETDIDDSLIPVPVQTAAGSQTISRQAIERGEGIEDTTIDDLVRGYATNLDSKLLNQVTTGLSAVAAAIAYTDGTPTATELYPKLLAGPAAVEALLLDQGVGDTIAVMHSRRWYWLQSQLTSTWPLFGQPGVAAQLGGVNYAERYGAGFRGVLPSGTPVIVDNNIGTAFGAGTNEDEIYFGGQSEFHLWEDPAAPMLIRAEQPKAKSLGVDLVVYGYFAYLFTRRVHAQKVAGTGLVTPVF</sequence>
<reference evidence="4 5" key="1">
    <citation type="submission" date="2020-07" db="EMBL/GenBank/DDBJ databases">
        <title>Sequencing the genomes of 1000 actinobacteria strains.</title>
        <authorList>
            <person name="Klenk H.-P."/>
        </authorList>
    </citation>
    <scope>NUCLEOTIDE SEQUENCE [LARGE SCALE GENOMIC DNA]</scope>
    <source>
        <strain evidence="4 5">DSM 24482</strain>
    </source>
</reference>
<evidence type="ECO:0000256" key="1">
    <source>
        <dbReference type="ARBA" id="ARBA00004328"/>
    </source>
</evidence>
<gene>
    <name evidence="4" type="ORF">BKA21_003330</name>
    <name evidence="3" type="ORF">Col01nite_21740</name>
</gene>
<dbReference type="AlphaFoldDB" id="A0A7Y9FKL8"/>
<evidence type="ECO:0000313" key="5">
    <source>
        <dbReference type="Proteomes" id="UP000577956"/>
    </source>
</evidence>